<dbReference type="AlphaFoldDB" id="A0A401Z6X4"/>
<dbReference type="OrthoDB" id="4570646at2"/>
<organism evidence="3 4">
    <name type="scientific">Embleya hyalina</name>
    <dbReference type="NCBI Taxonomy" id="516124"/>
    <lineage>
        <taxon>Bacteria</taxon>
        <taxon>Bacillati</taxon>
        <taxon>Actinomycetota</taxon>
        <taxon>Actinomycetes</taxon>
        <taxon>Kitasatosporales</taxon>
        <taxon>Streptomycetaceae</taxon>
        <taxon>Embleya</taxon>
    </lineage>
</organism>
<feature type="domain" description="DUF397" evidence="2">
    <location>
        <begin position="10"/>
        <end position="61"/>
    </location>
</feature>
<accession>A0A401Z6X4</accession>
<dbReference type="Pfam" id="PF04149">
    <property type="entry name" value="DUF397"/>
    <property type="match status" value="1"/>
</dbReference>
<dbReference type="EMBL" id="BIFH01000071">
    <property type="protein sequence ID" value="GCE02620.1"/>
    <property type="molecule type" value="Genomic_DNA"/>
</dbReference>
<gene>
    <name evidence="3" type="ORF">EHYA_10397</name>
</gene>
<proteinExistence type="predicted"/>
<comment type="caution">
    <text evidence="3">The sequence shown here is derived from an EMBL/GenBank/DDBJ whole genome shotgun (WGS) entry which is preliminary data.</text>
</comment>
<evidence type="ECO:0000313" key="3">
    <source>
        <dbReference type="EMBL" id="GCE02620.1"/>
    </source>
</evidence>
<protein>
    <submittedName>
        <fullName evidence="3">Toxin</fullName>
    </submittedName>
</protein>
<evidence type="ECO:0000313" key="4">
    <source>
        <dbReference type="Proteomes" id="UP000286931"/>
    </source>
</evidence>
<evidence type="ECO:0000256" key="1">
    <source>
        <dbReference type="SAM" id="MobiDB-lite"/>
    </source>
</evidence>
<dbReference type="InterPro" id="IPR007278">
    <property type="entry name" value="DUF397"/>
</dbReference>
<dbReference type="Proteomes" id="UP000286931">
    <property type="component" value="Unassembled WGS sequence"/>
</dbReference>
<feature type="region of interest" description="Disordered" evidence="1">
    <location>
        <begin position="1"/>
        <end position="22"/>
    </location>
</feature>
<keyword evidence="4" id="KW-1185">Reference proteome</keyword>
<name>A0A401Z6X4_9ACTN</name>
<reference evidence="3 4" key="1">
    <citation type="submission" date="2018-12" db="EMBL/GenBank/DDBJ databases">
        <title>Draft genome sequence of Embleya hyalina NBRC 13850T.</title>
        <authorList>
            <person name="Komaki H."/>
            <person name="Hosoyama A."/>
            <person name="Kimura A."/>
            <person name="Ichikawa N."/>
            <person name="Tamura T."/>
        </authorList>
    </citation>
    <scope>NUCLEOTIDE SEQUENCE [LARGE SCALE GENOMIC DNA]</scope>
    <source>
        <strain evidence="3 4">NBRC 13850</strain>
    </source>
</reference>
<sequence length="64" mass="6823">MITSATTPQQWRKSSYSSDNGGDCVEVATTLGVIPVRDSKVPTLGHLTITATSWSAMLTTLHTT</sequence>
<dbReference type="RefSeq" id="WP_126644100.1">
    <property type="nucleotide sequence ID" value="NZ_BIFH01000071.1"/>
</dbReference>
<evidence type="ECO:0000259" key="2">
    <source>
        <dbReference type="Pfam" id="PF04149"/>
    </source>
</evidence>
<feature type="compositionally biased region" description="Polar residues" evidence="1">
    <location>
        <begin position="1"/>
        <end position="20"/>
    </location>
</feature>